<protein>
    <submittedName>
        <fullName evidence="1">Uncharacterized protein</fullName>
    </submittedName>
</protein>
<reference evidence="1 2" key="1">
    <citation type="submission" date="2016-11" db="EMBL/GenBank/DDBJ databases">
        <authorList>
            <person name="Jaros S."/>
            <person name="Januszkiewicz K."/>
            <person name="Wedrychowicz H."/>
        </authorList>
    </citation>
    <scope>NUCLEOTIDE SEQUENCE [LARGE SCALE GENOMIC DNA]</scope>
    <source>
        <strain evidence="1 2">DSM 15929</strain>
    </source>
</reference>
<dbReference type="OrthoDB" id="1907610at2"/>
<dbReference type="Proteomes" id="UP000184386">
    <property type="component" value="Unassembled WGS sequence"/>
</dbReference>
<dbReference type="RefSeq" id="WP_073274757.1">
    <property type="nucleotide sequence ID" value="NZ_FRAC01000009.1"/>
</dbReference>
<keyword evidence="2" id="KW-1185">Reference proteome</keyword>
<evidence type="ECO:0000313" key="1">
    <source>
        <dbReference type="EMBL" id="SHK09533.1"/>
    </source>
</evidence>
<organism evidence="1 2">
    <name type="scientific">Anaerocolumna jejuensis DSM 15929</name>
    <dbReference type="NCBI Taxonomy" id="1121322"/>
    <lineage>
        <taxon>Bacteria</taxon>
        <taxon>Bacillati</taxon>
        <taxon>Bacillota</taxon>
        <taxon>Clostridia</taxon>
        <taxon>Lachnospirales</taxon>
        <taxon>Lachnospiraceae</taxon>
        <taxon>Anaerocolumna</taxon>
    </lineage>
</organism>
<evidence type="ECO:0000313" key="2">
    <source>
        <dbReference type="Proteomes" id="UP000184386"/>
    </source>
</evidence>
<sequence length="283" mass="33052">MEYEMEELLPLVEKLTYKYTSGDSSSVTYETARMLMEAILYCMEEYDRGKEFGIRTKEKINAETAYKLGFDAVTAKVYKTKEFYNALLEEFKDYGCRNLRDTVLEGMPSFFLWYDPKFKPQDHILTLDYPTLRPVNELCGVDAIYNYLQAIKIENDFLKAFDTAQVEQLLERVMPDYRNLYYDNIAYAVLLMVVGCIAARKPVGRLFLSEGDLMAVKQFFKDDSEETAEKKINSLLTDMFQKVFGDDGEMERYFSHLGREYATRILNGIRHDSLPATFYLPEF</sequence>
<accession>A0A1M6PNL4</accession>
<dbReference type="STRING" id="1121322.SAMN02745136_01670"/>
<dbReference type="Pfam" id="PF19677">
    <property type="entry name" value="DUF6179"/>
    <property type="match status" value="1"/>
</dbReference>
<dbReference type="AlphaFoldDB" id="A0A1M6PNL4"/>
<dbReference type="EMBL" id="FRAC01000009">
    <property type="protein sequence ID" value="SHK09533.1"/>
    <property type="molecule type" value="Genomic_DNA"/>
</dbReference>
<dbReference type="InterPro" id="IPR045751">
    <property type="entry name" value="DUF6179"/>
</dbReference>
<name>A0A1M6PNL4_9FIRM</name>
<gene>
    <name evidence="1" type="ORF">SAMN02745136_01670</name>
</gene>
<proteinExistence type="predicted"/>